<feature type="compositionally biased region" description="Polar residues" evidence="1">
    <location>
        <begin position="170"/>
        <end position="179"/>
    </location>
</feature>
<gene>
    <name evidence="2" type="ORF">GGI25_004849</name>
</gene>
<evidence type="ECO:0008006" key="4">
    <source>
        <dbReference type="Google" id="ProtNLM"/>
    </source>
</evidence>
<evidence type="ECO:0000256" key="1">
    <source>
        <dbReference type="SAM" id="MobiDB-lite"/>
    </source>
</evidence>
<evidence type="ECO:0000313" key="3">
    <source>
        <dbReference type="Proteomes" id="UP001151518"/>
    </source>
</evidence>
<proteinExistence type="predicted"/>
<sequence length="656" mass="73884">MPRRKAISSQPAQKSTLNNYFNIKNSSSEKPQMLRQANLDSFFKKELDRNNKPESAVAVTDMEAMELLDSDSDDGLVDPNNILGISVTPSNAQRIKLRPRTTQKNDDKGIISNLNKQSSAIGNTPYRNSLKSLVRAKAQKRYDLSFLDAHMENELAASDSSSGEEEDTKPSSLNDTKASMKNALRDTTKEDIRRIEAQLGAADTDFRKSPVQFSVFTGTKSQSMPYEDGWFDGILFKADDPVDRICEAHRGDLRFFQRLIGSHWLQTQAHQGWKLTQGVGDTLLRVVCFDQDASVAYRGVQALSLFLELQHSSWRLNTEVLQMLLLELQGQRRSKIVEIDSYDADESFSSCSLPDVYVMVERKPPQQRQKLAQDFAKSYASAERVAFLMQVVSQMVDSASVDDICSLFCMFVDCILEHKNRVYISQMQQSLSVLIGKITPASKWTLVWTECVARIGLQLAHFRLPALLRVIECLPIASKRCMQVRHSLAFLFLRLQTSEMAMLEENSLEKLAIAATLPSQIVLRVVGEMMDTSEKLFRIESSTDFVKLEAAIGLLGHVLYSVRALRDVGDEAQEIYRRLCTMNRRINDGMADKIEKTLAKDAIQTLLIRVFMTAISDSQERLDLLYDGSGKPESTDDSTIVKTLDSFWGRPPAPPL</sequence>
<accession>A0A9W8FZP9</accession>
<feature type="compositionally biased region" description="Polar residues" evidence="1">
    <location>
        <begin position="7"/>
        <end position="30"/>
    </location>
</feature>
<dbReference type="AlphaFoldDB" id="A0A9W8FZP9"/>
<protein>
    <recommendedName>
        <fullName evidence="4">Coiled-coil SMC6 And NSE5 INteracting (CANIN) domain-containing protein</fullName>
    </recommendedName>
</protein>
<feature type="region of interest" description="Disordered" evidence="1">
    <location>
        <begin position="1"/>
        <end position="33"/>
    </location>
</feature>
<feature type="region of interest" description="Disordered" evidence="1">
    <location>
        <begin position="155"/>
        <end position="180"/>
    </location>
</feature>
<dbReference type="Proteomes" id="UP001151518">
    <property type="component" value="Unassembled WGS sequence"/>
</dbReference>
<dbReference type="OrthoDB" id="5599613at2759"/>
<comment type="caution">
    <text evidence="2">The sequence shown here is derived from an EMBL/GenBank/DDBJ whole genome shotgun (WGS) entry which is preliminary data.</text>
</comment>
<organism evidence="2 3">
    <name type="scientific">Coemansia spiralis</name>
    <dbReference type="NCBI Taxonomy" id="417178"/>
    <lineage>
        <taxon>Eukaryota</taxon>
        <taxon>Fungi</taxon>
        <taxon>Fungi incertae sedis</taxon>
        <taxon>Zoopagomycota</taxon>
        <taxon>Kickxellomycotina</taxon>
        <taxon>Kickxellomycetes</taxon>
        <taxon>Kickxellales</taxon>
        <taxon>Kickxellaceae</taxon>
        <taxon>Coemansia</taxon>
    </lineage>
</organism>
<name>A0A9W8FZP9_9FUNG</name>
<dbReference type="EMBL" id="JANBTW010000072">
    <property type="protein sequence ID" value="KAJ2673096.1"/>
    <property type="molecule type" value="Genomic_DNA"/>
</dbReference>
<evidence type="ECO:0000313" key="2">
    <source>
        <dbReference type="EMBL" id="KAJ2673096.1"/>
    </source>
</evidence>
<reference evidence="2" key="1">
    <citation type="submission" date="2022-07" db="EMBL/GenBank/DDBJ databases">
        <title>Phylogenomic reconstructions and comparative analyses of Kickxellomycotina fungi.</title>
        <authorList>
            <person name="Reynolds N.K."/>
            <person name="Stajich J.E."/>
            <person name="Barry K."/>
            <person name="Grigoriev I.V."/>
            <person name="Crous P."/>
            <person name="Smith M.E."/>
        </authorList>
    </citation>
    <scope>NUCLEOTIDE SEQUENCE</scope>
    <source>
        <strain evidence="2">NRRL 3115</strain>
    </source>
</reference>